<keyword evidence="2 6" id="KW-0812">Transmembrane</keyword>
<reference evidence="8" key="1">
    <citation type="submission" date="2020-11" db="EMBL/GenBank/DDBJ databases">
        <authorList>
            <consortium name="DOE Joint Genome Institute"/>
            <person name="Ahrendt S."/>
            <person name="Riley R."/>
            <person name="Andreopoulos W."/>
            <person name="Labutti K."/>
            <person name="Pangilinan J."/>
            <person name="Ruiz-Duenas F.J."/>
            <person name="Barrasa J.M."/>
            <person name="Sanchez-Garcia M."/>
            <person name="Camarero S."/>
            <person name="Miyauchi S."/>
            <person name="Serrano A."/>
            <person name="Linde D."/>
            <person name="Babiker R."/>
            <person name="Drula E."/>
            <person name="Ayuso-Fernandez I."/>
            <person name="Pacheco R."/>
            <person name="Padilla G."/>
            <person name="Ferreira P."/>
            <person name="Barriuso J."/>
            <person name="Kellner H."/>
            <person name="Castanera R."/>
            <person name="Alfaro M."/>
            <person name="Ramirez L."/>
            <person name="Pisabarro A.G."/>
            <person name="Kuo A."/>
            <person name="Tritt A."/>
            <person name="Lipzen A."/>
            <person name="He G."/>
            <person name="Yan M."/>
            <person name="Ng V."/>
            <person name="Cullen D."/>
            <person name="Martin F."/>
            <person name="Rosso M.-N."/>
            <person name="Henrissat B."/>
            <person name="Hibbett D."/>
            <person name="Martinez A.T."/>
            <person name="Grigoriev I.V."/>
        </authorList>
    </citation>
    <scope>NUCLEOTIDE SEQUENCE</scope>
    <source>
        <strain evidence="8">CIRM-BRFM 674</strain>
    </source>
</reference>
<feature type="domain" description="Rhodopsin" evidence="7">
    <location>
        <begin position="107"/>
        <end position="285"/>
    </location>
</feature>
<evidence type="ECO:0000256" key="2">
    <source>
        <dbReference type="ARBA" id="ARBA00022692"/>
    </source>
</evidence>
<evidence type="ECO:0000256" key="5">
    <source>
        <dbReference type="ARBA" id="ARBA00038359"/>
    </source>
</evidence>
<keyword evidence="4 6" id="KW-0472">Membrane</keyword>
<comment type="similarity">
    <text evidence="5">Belongs to the SAT4 family.</text>
</comment>
<dbReference type="InterPro" id="IPR049326">
    <property type="entry name" value="Rhodopsin_dom_fungi"/>
</dbReference>
<evidence type="ECO:0000313" key="9">
    <source>
        <dbReference type="Proteomes" id="UP000807469"/>
    </source>
</evidence>
<dbReference type="Pfam" id="PF20684">
    <property type="entry name" value="Fung_rhodopsin"/>
    <property type="match status" value="1"/>
</dbReference>
<sequence length="399" mass="44965">MCSCSKRMRAGYIYFTPPHPTVHRIRISTADRRFHDPFDILLHRTPNQVQHHSMSSPSASVSNWSSVRNSASSLSAEAGQNLRRSLLVWRVCMTILHALAILSAMYRLYRRRKTRQLWRDDYFAALSLVLECVYFPSLWLPVLASRKALVAASWIAKVLSPSLLGFSRVSLAFSIARVIPPNQPMRYASIWFAWFSAIVGIVLSVSGAITCAHKDWQQSYPYQCRLPIASVIFRVCMDIFSDIVLIIIPFWAFWRRLKLPRTSRRLIKACFAASILTFLSCLSAAAVLLQRYYANSPEKNAETGFLVSVMPHLMASIALLVCNMLVVVTSVYRFFRSENPQPVTESTTSQVSNSDITNNDTRTASVLPISQNSLSQGWGTGPIELTEVLLESDYSSAPR</sequence>
<dbReference type="InterPro" id="IPR052337">
    <property type="entry name" value="SAT4-like"/>
</dbReference>
<evidence type="ECO:0000256" key="6">
    <source>
        <dbReference type="SAM" id="Phobius"/>
    </source>
</evidence>
<feature type="transmembrane region" description="Helical" evidence="6">
    <location>
        <begin position="309"/>
        <end position="332"/>
    </location>
</feature>
<keyword evidence="3 6" id="KW-1133">Transmembrane helix</keyword>
<gene>
    <name evidence="8" type="ORF">BDN70DRAFT_843503</name>
</gene>
<comment type="caution">
    <text evidence="8">The sequence shown here is derived from an EMBL/GenBank/DDBJ whole genome shotgun (WGS) entry which is preliminary data.</text>
</comment>
<dbReference type="PANTHER" id="PTHR33048:SF47">
    <property type="entry name" value="INTEGRAL MEMBRANE PROTEIN-RELATED"/>
    <property type="match status" value="1"/>
</dbReference>
<feature type="transmembrane region" description="Helical" evidence="6">
    <location>
        <begin position="188"/>
        <end position="209"/>
    </location>
</feature>
<feature type="transmembrane region" description="Helical" evidence="6">
    <location>
        <begin position="87"/>
        <end position="109"/>
    </location>
</feature>
<protein>
    <recommendedName>
        <fullName evidence="7">Rhodopsin domain-containing protein</fullName>
    </recommendedName>
</protein>
<dbReference type="GO" id="GO:0016020">
    <property type="term" value="C:membrane"/>
    <property type="evidence" value="ECO:0007669"/>
    <property type="project" value="UniProtKB-SubCell"/>
</dbReference>
<evidence type="ECO:0000313" key="8">
    <source>
        <dbReference type="EMBL" id="KAF9473412.1"/>
    </source>
</evidence>
<evidence type="ECO:0000256" key="3">
    <source>
        <dbReference type="ARBA" id="ARBA00022989"/>
    </source>
</evidence>
<evidence type="ECO:0000256" key="1">
    <source>
        <dbReference type="ARBA" id="ARBA00004141"/>
    </source>
</evidence>
<comment type="subcellular location">
    <subcellularLocation>
        <location evidence="1">Membrane</location>
        <topology evidence="1">Multi-pass membrane protein</topology>
    </subcellularLocation>
</comment>
<feature type="transmembrane region" description="Helical" evidence="6">
    <location>
        <begin position="229"/>
        <end position="254"/>
    </location>
</feature>
<dbReference type="AlphaFoldDB" id="A0A9P5YQ81"/>
<dbReference type="OrthoDB" id="3229610at2759"/>
<feature type="transmembrane region" description="Helical" evidence="6">
    <location>
        <begin position="266"/>
        <end position="289"/>
    </location>
</feature>
<proteinExistence type="inferred from homology"/>
<evidence type="ECO:0000256" key="4">
    <source>
        <dbReference type="ARBA" id="ARBA00023136"/>
    </source>
</evidence>
<dbReference type="PANTHER" id="PTHR33048">
    <property type="entry name" value="PTH11-LIKE INTEGRAL MEMBRANE PROTEIN (AFU_ORTHOLOGUE AFUA_5G11245)"/>
    <property type="match status" value="1"/>
</dbReference>
<keyword evidence="9" id="KW-1185">Reference proteome</keyword>
<name>A0A9P5YQ81_9AGAR</name>
<feature type="transmembrane region" description="Helical" evidence="6">
    <location>
        <begin position="154"/>
        <end position="176"/>
    </location>
</feature>
<evidence type="ECO:0000259" key="7">
    <source>
        <dbReference type="Pfam" id="PF20684"/>
    </source>
</evidence>
<dbReference type="EMBL" id="MU155445">
    <property type="protein sequence ID" value="KAF9473412.1"/>
    <property type="molecule type" value="Genomic_DNA"/>
</dbReference>
<dbReference type="Proteomes" id="UP000807469">
    <property type="component" value="Unassembled WGS sequence"/>
</dbReference>
<organism evidence="8 9">
    <name type="scientific">Pholiota conissans</name>
    <dbReference type="NCBI Taxonomy" id="109636"/>
    <lineage>
        <taxon>Eukaryota</taxon>
        <taxon>Fungi</taxon>
        <taxon>Dikarya</taxon>
        <taxon>Basidiomycota</taxon>
        <taxon>Agaricomycotina</taxon>
        <taxon>Agaricomycetes</taxon>
        <taxon>Agaricomycetidae</taxon>
        <taxon>Agaricales</taxon>
        <taxon>Agaricineae</taxon>
        <taxon>Strophariaceae</taxon>
        <taxon>Pholiota</taxon>
    </lineage>
</organism>
<feature type="transmembrane region" description="Helical" evidence="6">
    <location>
        <begin position="121"/>
        <end position="142"/>
    </location>
</feature>
<accession>A0A9P5YQ81</accession>